<evidence type="ECO:0000313" key="2">
    <source>
        <dbReference type="EMBL" id="CAG8648851.1"/>
    </source>
</evidence>
<gene>
    <name evidence="2" type="ORF">AGERDE_LOCUS11315</name>
</gene>
<dbReference type="AlphaFoldDB" id="A0A9N9H115"/>
<dbReference type="EMBL" id="CAJVPL010004554">
    <property type="protein sequence ID" value="CAG8648851.1"/>
    <property type="molecule type" value="Genomic_DNA"/>
</dbReference>
<keyword evidence="3" id="KW-1185">Reference proteome</keyword>
<name>A0A9N9H115_9GLOM</name>
<dbReference type="Proteomes" id="UP000789831">
    <property type="component" value="Unassembled WGS sequence"/>
</dbReference>
<proteinExistence type="predicted"/>
<organism evidence="2 3">
    <name type="scientific">Ambispora gerdemannii</name>
    <dbReference type="NCBI Taxonomy" id="144530"/>
    <lineage>
        <taxon>Eukaryota</taxon>
        <taxon>Fungi</taxon>
        <taxon>Fungi incertae sedis</taxon>
        <taxon>Mucoromycota</taxon>
        <taxon>Glomeromycotina</taxon>
        <taxon>Glomeromycetes</taxon>
        <taxon>Archaeosporales</taxon>
        <taxon>Ambisporaceae</taxon>
        <taxon>Ambispora</taxon>
    </lineage>
</organism>
<accession>A0A9N9H115</accession>
<reference evidence="2" key="1">
    <citation type="submission" date="2021-06" db="EMBL/GenBank/DDBJ databases">
        <authorList>
            <person name="Kallberg Y."/>
            <person name="Tangrot J."/>
            <person name="Rosling A."/>
        </authorList>
    </citation>
    <scope>NUCLEOTIDE SEQUENCE</scope>
    <source>
        <strain evidence="2">MT106</strain>
    </source>
</reference>
<evidence type="ECO:0000256" key="1">
    <source>
        <dbReference type="SAM" id="MobiDB-lite"/>
    </source>
</evidence>
<feature type="compositionally biased region" description="Polar residues" evidence="1">
    <location>
        <begin position="16"/>
        <end position="26"/>
    </location>
</feature>
<comment type="caution">
    <text evidence="2">The sequence shown here is derived from an EMBL/GenBank/DDBJ whole genome shotgun (WGS) entry which is preliminary data.</text>
</comment>
<protein>
    <submittedName>
        <fullName evidence="2">12684_t:CDS:1</fullName>
    </submittedName>
</protein>
<feature type="region of interest" description="Disordered" evidence="1">
    <location>
        <begin position="1"/>
        <end position="26"/>
    </location>
</feature>
<evidence type="ECO:0000313" key="3">
    <source>
        <dbReference type="Proteomes" id="UP000789831"/>
    </source>
</evidence>
<sequence length="315" mass="36216">MEDMEDIDSMFPLINKSPQKNQTTSTQIKNTPNLTILGNNKEKNNEWITITSKTSHKAWIKASILPQESTQEKINTIIKHLAHIPGYVSTKSIPFNSESFIQISFDSQKGLDQALQISIYDQHFSNTNPNHEINQFINNIIALRDVPLNTEESLIRSYPYSYKKKLYKQALLQNSSTNSKKTERQTNFSDNTRSPTLCSWNQTNLNNFHNTPIDNSLNSISSIRNAITSLRNDINNIMAKFQQLDSKLDKILNILTIQTPSSKTSTYTQFDDTTISHNHNDNINDMFIQNDELIDNTINTPHKTFHFDKLINQLH</sequence>